<evidence type="ECO:0000256" key="3">
    <source>
        <dbReference type="ARBA" id="ARBA00022781"/>
    </source>
</evidence>
<organism evidence="7 8">
    <name type="scientific">Methanooceanicella nereidis</name>
    <dbReference type="NCBI Taxonomy" id="2052831"/>
    <lineage>
        <taxon>Archaea</taxon>
        <taxon>Methanobacteriati</taxon>
        <taxon>Methanobacteriota</taxon>
        <taxon>Stenosarchaea group</taxon>
        <taxon>Methanomicrobia</taxon>
        <taxon>Methanocellales</taxon>
        <taxon>Methanocellaceae</taxon>
        <taxon>Methanooceanicella</taxon>
    </lineage>
</organism>
<proteinExistence type="inferred from homology"/>
<dbReference type="PANTHER" id="PTHR38682:SF1">
    <property type="entry name" value="V-TYPE ATP SYNTHASE SUBUNIT C"/>
    <property type="match status" value="1"/>
</dbReference>
<comment type="subunit">
    <text evidence="6">Has multiple subunits with at least A(3), B(3), C, D, E, F, H, I and proteolipid K(x).</text>
</comment>
<reference evidence="7 8" key="1">
    <citation type="submission" date="2017-11" db="EMBL/GenBank/DDBJ databases">
        <title>Isolation and Characterization of Family Methanocellaceae Species from Potential Methane Hydrate Area Offshore Southwestern Taiwan.</title>
        <authorList>
            <person name="Zhang W.-L."/>
            <person name="Chen W.-C."/>
            <person name="Lai M.-C."/>
            <person name="Chen S.-C."/>
        </authorList>
    </citation>
    <scope>NUCLEOTIDE SEQUENCE [LARGE SCALE GENOMIC DNA]</scope>
    <source>
        <strain evidence="7 8">CWC-04</strain>
    </source>
</reference>
<keyword evidence="8" id="KW-1185">Reference proteome</keyword>
<dbReference type="GO" id="GO:0046961">
    <property type="term" value="F:proton-transporting ATPase activity, rotational mechanism"/>
    <property type="evidence" value="ECO:0007669"/>
    <property type="project" value="InterPro"/>
</dbReference>
<keyword evidence="5 6" id="KW-0066">ATP synthesis</keyword>
<dbReference type="PANTHER" id="PTHR38682">
    <property type="entry name" value="V-TYPE ATP SYNTHASE SUBUNIT C"/>
    <property type="match status" value="1"/>
</dbReference>
<dbReference type="NCBIfam" id="TIGR02923">
    <property type="entry name" value="AhaC"/>
    <property type="match status" value="1"/>
</dbReference>
<comment type="subcellular location">
    <subcellularLocation>
        <location evidence="6">Cell membrane</location>
        <topology evidence="6">Peripheral membrane protein</topology>
    </subcellularLocation>
</comment>
<dbReference type="GO" id="GO:0033179">
    <property type="term" value="C:proton-transporting V-type ATPase, V0 domain"/>
    <property type="evidence" value="ECO:0007669"/>
    <property type="project" value="InterPro"/>
</dbReference>
<dbReference type="Pfam" id="PF01992">
    <property type="entry name" value="vATP-synt_AC39"/>
    <property type="match status" value="1"/>
</dbReference>
<evidence type="ECO:0000256" key="2">
    <source>
        <dbReference type="ARBA" id="ARBA00022448"/>
    </source>
</evidence>
<comment type="caution">
    <text evidence="7">The sequence shown here is derived from an EMBL/GenBank/DDBJ whole genome shotgun (WGS) entry which is preliminary data.</text>
</comment>
<evidence type="ECO:0000256" key="6">
    <source>
        <dbReference type="HAMAP-Rule" id="MF_00314"/>
    </source>
</evidence>
<gene>
    <name evidence="7" type="primary">ahaC</name>
    <name evidence="6" type="synonym">atpC</name>
    <name evidence="7" type="ORF">CUJ83_13395</name>
</gene>
<dbReference type="EMBL" id="PGCK01000012">
    <property type="protein sequence ID" value="MCD1295992.1"/>
    <property type="molecule type" value="Genomic_DNA"/>
</dbReference>
<dbReference type="Gene3D" id="1.20.1690.10">
    <property type="entry name" value="V-type ATP synthase subunit C domain"/>
    <property type="match status" value="2"/>
</dbReference>
<accession>A0AAP2W743</accession>
<dbReference type="InterPro" id="IPR014272">
    <property type="entry name" value="ATPase_V0-cplx_csu"/>
</dbReference>
<dbReference type="HAMAP" id="MF_00314">
    <property type="entry name" value="ATP_synth_C_arch"/>
    <property type="match status" value="1"/>
</dbReference>
<dbReference type="InterPro" id="IPR044911">
    <property type="entry name" value="V-type_ATPase_csu/dsu_dom_3"/>
</dbReference>
<dbReference type="GO" id="GO:0005886">
    <property type="term" value="C:plasma membrane"/>
    <property type="evidence" value="ECO:0007669"/>
    <property type="project" value="UniProtKB-SubCell"/>
</dbReference>
<dbReference type="GO" id="GO:0005524">
    <property type="term" value="F:ATP binding"/>
    <property type="evidence" value="ECO:0007669"/>
    <property type="project" value="UniProtKB-UniRule"/>
</dbReference>
<evidence type="ECO:0000256" key="4">
    <source>
        <dbReference type="ARBA" id="ARBA00023065"/>
    </source>
</evidence>
<dbReference type="Gene3D" id="1.10.132.50">
    <property type="entry name" value="ATP synthase (C/AC39) subunit, domain 3"/>
    <property type="match status" value="1"/>
</dbReference>
<comment type="similarity">
    <text evidence="1 6">Belongs to the V-ATPase V0D/AC39 subunit family.</text>
</comment>
<dbReference type="SUPFAM" id="SSF103486">
    <property type="entry name" value="V-type ATP synthase subunit C"/>
    <property type="match status" value="1"/>
</dbReference>
<dbReference type="InterPro" id="IPR035067">
    <property type="entry name" value="V-type_ATPase_csu/dsu"/>
</dbReference>
<sequence>MGQRAGAGNYAYATTRVKARKAFLYPRETYLKLLQMDLPEISRFIGESKYKQEIDELATKYEGIDLLEYALNLNLAKEMNQIIGFCQGELKLIVGSYLMRWDVWNIKSILRGKNYGATEDEIRETLVPAGYLSLQQLVELIRKSTINEVIEGLSKTIFYKPLTAALDEYNKTQTLSRFENNLDKAYYANLLSLDLPNTMADELFIMFVRREIDVVNLRTLFRLKREGLEHENLMDYLIPGGAKIGMDDLRKLSQAPNVDEFIGMLKEYPYWENLSEAVQVFNETGSLNAIEVGLRKALISYGDKISHLYPLSICPIIGYVLRKNGEVNNLRIIARGKEAQLSDDVIRSQLVI</sequence>
<evidence type="ECO:0000313" key="8">
    <source>
        <dbReference type="Proteomes" id="UP001320159"/>
    </source>
</evidence>
<dbReference type="InterPro" id="IPR050873">
    <property type="entry name" value="V-ATPase_V0D/AC39_subunit"/>
</dbReference>
<evidence type="ECO:0000256" key="5">
    <source>
        <dbReference type="ARBA" id="ARBA00023310"/>
    </source>
</evidence>
<keyword evidence="3 6" id="KW-0375">Hydrogen ion transport</keyword>
<keyword evidence="4 6" id="KW-0406">Ion transport</keyword>
<dbReference type="InterPro" id="IPR002843">
    <property type="entry name" value="ATPase_V0-cplx_csu/dsu"/>
</dbReference>
<dbReference type="InterPro" id="IPR036079">
    <property type="entry name" value="ATPase_csu/dsu_sf"/>
</dbReference>
<keyword evidence="6" id="KW-1003">Cell membrane</keyword>
<dbReference type="AlphaFoldDB" id="A0AAP2W743"/>
<evidence type="ECO:0000313" key="7">
    <source>
        <dbReference type="EMBL" id="MCD1295992.1"/>
    </source>
</evidence>
<dbReference type="RefSeq" id="WP_230742852.1">
    <property type="nucleotide sequence ID" value="NZ_PGCK01000012.1"/>
</dbReference>
<comment type="function">
    <text evidence="6">Component of the A-type ATP synthase that produces ATP from ADP in the presence of a proton gradient across the membrane.</text>
</comment>
<keyword evidence="6" id="KW-0472">Membrane</keyword>
<evidence type="ECO:0000256" key="1">
    <source>
        <dbReference type="ARBA" id="ARBA00006709"/>
    </source>
</evidence>
<dbReference type="GO" id="GO:0042777">
    <property type="term" value="P:proton motive force-driven plasma membrane ATP synthesis"/>
    <property type="evidence" value="ECO:0007669"/>
    <property type="project" value="UniProtKB-UniRule"/>
</dbReference>
<dbReference type="GO" id="GO:0046933">
    <property type="term" value="F:proton-transporting ATP synthase activity, rotational mechanism"/>
    <property type="evidence" value="ECO:0007669"/>
    <property type="project" value="UniProtKB-UniRule"/>
</dbReference>
<dbReference type="Proteomes" id="UP001320159">
    <property type="component" value="Unassembled WGS sequence"/>
</dbReference>
<keyword evidence="2 6" id="KW-0813">Transport</keyword>
<dbReference type="NCBIfam" id="NF002268">
    <property type="entry name" value="PRK01198.1-4"/>
    <property type="match status" value="1"/>
</dbReference>
<name>A0AAP2W743_9EURY</name>
<protein>
    <recommendedName>
        <fullName evidence="6">A-type ATP synthase subunit C</fullName>
    </recommendedName>
</protein>